<name>A0A1G6P9A8_9FIRM</name>
<gene>
    <name evidence="4" type="ORF">SAMN04487864_1216</name>
</gene>
<evidence type="ECO:0000256" key="2">
    <source>
        <dbReference type="SAM" id="Phobius"/>
    </source>
</evidence>
<evidence type="ECO:0000256" key="1">
    <source>
        <dbReference type="SAM" id="MobiDB-lite"/>
    </source>
</evidence>
<feature type="compositionally biased region" description="Low complexity" evidence="1">
    <location>
        <begin position="297"/>
        <end position="306"/>
    </location>
</feature>
<reference evidence="5" key="1">
    <citation type="submission" date="2016-10" db="EMBL/GenBank/DDBJ databases">
        <authorList>
            <person name="Varghese N."/>
            <person name="Submissions S."/>
        </authorList>
    </citation>
    <scope>NUCLEOTIDE SEQUENCE [LARGE SCALE GENOMIC DNA]</scope>
    <source>
        <strain evidence="5">DSM 11005</strain>
    </source>
</reference>
<dbReference type="OrthoDB" id="9788304at2"/>
<evidence type="ECO:0000313" key="5">
    <source>
        <dbReference type="Proteomes" id="UP000198943"/>
    </source>
</evidence>
<dbReference type="Pfam" id="PF12773">
    <property type="entry name" value="DZR"/>
    <property type="match status" value="1"/>
</dbReference>
<evidence type="ECO:0000259" key="3">
    <source>
        <dbReference type="Pfam" id="PF12773"/>
    </source>
</evidence>
<feature type="transmembrane region" description="Helical" evidence="2">
    <location>
        <begin position="263"/>
        <end position="282"/>
    </location>
</feature>
<dbReference type="AlphaFoldDB" id="A0A1G6P9A8"/>
<dbReference type="EMBL" id="FMYW01000021">
    <property type="protein sequence ID" value="SDC75945.1"/>
    <property type="molecule type" value="Genomic_DNA"/>
</dbReference>
<sequence>MTTNRVRNNLGKGKGEALSLQKYISVLLAAFVFVLGILGGGTADAAKVASEEISRTATIELRAKKGEEKPMKTVPIKMTVKLENIDITAYAKYTAEIQKNDKYKRIVFAKAAPGSKVTITVEPAPIPGMLSKPARNMNYSESVNYYNHKKIGTLKELTSRGKESSFYNNYTIPNDVEEVTATVDLTYHVGMEVGKDMKSSTGTYRKEPALARHYYIFTSEAACKKAFELMTASSVTGAISNVFGGDKKPNAKSDSKDSGGMEMVIGVVIGVAVLGAVGYGAYRMFGKGGGSKGNGAGNYNNPAGGPQPMQRPSAPMPNSYGPQPMQRPGAPMSNSYGQQPMQRPGAPSPNSYGQQPMQRPGAPMPNSYGQQPMQRPGAPMPNSYGSQQTQRPGTTMNNTGRPQPKQRPGAATRNASGQQPAKRPGGAAKRSAAENVTYCKQCGAPMRSGSHFCKNCGARNTSDICPNCGAKLEPDDMFCGNCGMKV</sequence>
<feature type="compositionally biased region" description="Polar residues" evidence="1">
    <location>
        <begin position="332"/>
        <end position="341"/>
    </location>
</feature>
<organism evidence="4 5">
    <name type="scientific">Succiniclasticum ruminis</name>
    <dbReference type="NCBI Taxonomy" id="40841"/>
    <lineage>
        <taxon>Bacteria</taxon>
        <taxon>Bacillati</taxon>
        <taxon>Bacillota</taxon>
        <taxon>Negativicutes</taxon>
        <taxon>Acidaminococcales</taxon>
        <taxon>Acidaminococcaceae</taxon>
        <taxon>Succiniclasticum</taxon>
    </lineage>
</organism>
<proteinExistence type="predicted"/>
<protein>
    <submittedName>
        <fullName evidence="4">Double zinc ribbon</fullName>
    </submittedName>
</protein>
<feature type="region of interest" description="Disordered" evidence="1">
    <location>
        <begin position="296"/>
        <end position="430"/>
    </location>
</feature>
<dbReference type="InterPro" id="IPR025874">
    <property type="entry name" value="DZR"/>
</dbReference>
<keyword evidence="2" id="KW-0812">Transmembrane</keyword>
<keyword evidence="2" id="KW-1133">Transmembrane helix</keyword>
<keyword evidence="2" id="KW-0472">Membrane</keyword>
<feature type="compositionally biased region" description="Polar residues" evidence="1">
    <location>
        <begin position="383"/>
        <end position="401"/>
    </location>
</feature>
<accession>A0A1G6P9A8</accession>
<keyword evidence="5" id="KW-1185">Reference proteome</keyword>
<dbReference type="RefSeq" id="WP_143006022.1">
    <property type="nucleotide sequence ID" value="NZ_FMYW01000021.1"/>
</dbReference>
<feature type="compositionally biased region" description="Polar residues" evidence="1">
    <location>
        <begin position="348"/>
        <end position="357"/>
    </location>
</feature>
<dbReference type="Proteomes" id="UP000198943">
    <property type="component" value="Unassembled WGS sequence"/>
</dbReference>
<evidence type="ECO:0000313" key="4">
    <source>
        <dbReference type="EMBL" id="SDC75945.1"/>
    </source>
</evidence>
<feature type="domain" description="DZANK-type" evidence="3">
    <location>
        <begin position="439"/>
        <end position="483"/>
    </location>
</feature>